<feature type="transmembrane region" description="Helical" evidence="5">
    <location>
        <begin position="100"/>
        <end position="129"/>
    </location>
</feature>
<dbReference type="eggNOG" id="KOG2532">
    <property type="taxonomic scope" value="Eukaryota"/>
</dbReference>
<feature type="transmembrane region" description="Helical" evidence="5">
    <location>
        <begin position="419"/>
        <end position="442"/>
    </location>
</feature>
<name>C3Z6K6_BRAFL</name>
<feature type="transmembrane region" description="Helical" evidence="5">
    <location>
        <begin position="191"/>
        <end position="214"/>
    </location>
</feature>
<keyword evidence="4 5" id="KW-0472">Membrane</keyword>
<feature type="transmembrane region" description="Helical" evidence="5">
    <location>
        <begin position="135"/>
        <end position="153"/>
    </location>
</feature>
<sequence>MAKKSAAVACLVFGGLFLQYMMRTTITVAIPAALEEYHGLYTDMEDVFFRWRGGTSKLVLNYTQLEVGAIFGTFYIGYIPSRLLGGHLALRFSALRVFQVSLLVTSLLHIWAPVALAFHVSVIIIIRILRGFTEGIAFPAAFTLLVEWLPSFTADRARIITTVPIVMYLGFAAGFFINSMFLPLFGWFSPFALFGIFGILGTVVIETFNCVYHITDGPTEDDLKDMVTRRKSSTTESLKMNGRISSNTPIPWRAMMTSPAVLSVMLCEAVLKCGQHLALLYAPTIFSQVGKRAIIEIGLLSMASPLLVALILPITLVIIPGLKLTDPPRKIFNTIGFFGFGTGLMVVAMKPQYIWMTMFLAVGLGMTAFSIAAGFNLTPMEIAPQYGTIIRGVSAAFGTAVGAFGIIFVGWFTEDKTTSQWSIVIVTEACLLCAAAVLFIMFGRSTVQPWARPWERAPEPPRPQLRDTASADRLVSPAESLADVMEAVSQESIQPDMDSYYKPKGTYYKAYKKGGGQKPE</sequence>
<protein>
    <recommendedName>
        <fullName evidence="6">Major facilitator superfamily (MFS) profile domain-containing protein</fullName>
    </recommendedName>
</protein>
<dbReference type="EMBL" id="GG666588">
    <property type="protein sequence ID" value="EEN51850.1"/>
    <property type="molecule type" value="Genomic_DNA"/>
</dbReference>
<feature type="transmembrane region" description="Helical" evidence="5">
    <location>
        <begin position="389"/>
        <end position="413"/>
    </location>
</feature>
<dbReference type="GO" id="GO:0022857">
    <property type="term" value="F:transmembrane transporter activity"/>
    <property type="evidence" value="ECO:0007669"/>
    <property type="project" value="InterPro"/>
</dbReference>
<dbReference type="InterPro" id="IPR011701">
    <property type="entry name" value="MFS"/>
</dbReference>
<feature type="domain" description="Major facilitator superfamily (MFS) profile" evidence="6">
    <location>
        <begin position="8"/>
        <end position="446"/>
    </location>
</feature>
<feature type="transmembrane region" description="Helical" evidence="5">
    <location>
        <begin position="59"/>
        <end position="79"/>
    </location>
</feature>
<organism>
    <name type="scientific">Branchiostoma floridae</name>
    <name type="common">Florida lancelet</name>
    <name type="synonym">Amphioxus</name>
    <dbReference type="NCBI Taxonomy" id="7739"/>
    <lineage>
        <taxon>Eukaryota</taxon>
        <taxon>Metazoa</taxon>
        <taxon>Chordata</taxon>
        <taxon>Cephalochordata</taxon>
        <taxon>Leptocardii</taxon>
        <taxon>Amphioxiformes</taxon>
        <taxon>Branchiostomatidae</taxon>
        <taxon>Branchiostoma</taxon>
    </lineage>
</organism>
<dbReference type="PANTHER" id="PTHR11662">
    <property type="entry name" value="SOLUTE CARRIER FAMILY 17"/>
    <property type="match status" value="1"/>
</dbReference>
<dbReference type="InParanoid" id="C3Z6K6"/>
<dbReference type="InterPro" id="IPR020846">
    <property type="entry name" value="MFS_dom"/>
</dbReference>
<evidence type="ECO:0000313" key="7">
    <source>
        <dbReference type="EMBL" id="EEN51850.1"/>
    </source>
</evidence>
<dbReference type="GO" id="GO:0016020">
    <property type="term" value="C:membrane"/>
    <property type="evidence" value="ECO:0007669"/>
    <property type="project" value="UniProtKB-SubCell"/>
</dbReference>
<gene>
    <name evidence="7" type="ORF">BRAFLDRAFT_128235</name>
</gene>
<proteinExistence type="predicted"/>
<accession>C3Z6K6</accession>
<dbReference type="InterPro" id="IPR050382">
    <property type="entry name" value="MFS_Na/Anion_cotransporter"/>
</dbReference>
<evidence type="ECO:0000256" key="2">
    <source>
        <dbReference type="ARBA" id="ARBA00022692"/>
    </source>
</evidence>
<dbReference type="Pfam" id="PF07690">
    <property type="entry name" value="MFS_1"/>
    <property type="match status" value="1"/>
</dbReference>
<evidence type="ECO:0000256" key="4">
    <source>
        <dbReference type="ARBA" id="ARBA00023136"/>
    </source>
</evidence>
<dbReference type="InterPro" id="IPR036259">
    <property type="entry name" value="MFS_trans_sf"/>
</dbReference>
<dbReference type="SUPFAM" id="SSF103473">
    <property type="entry name" value="MFS general substrate transporter"/>
    <property type="match status" value="1"/>
</dbReference>
<dbReference type="PANTHER" id="PTHR11662:SF456">
    <property type="entry name" value="VESICULAR GLUTAMATE TRANSPORTER, ISOFORM A"/>
    <property type="match status" value="1"/>
</dbReference>
<evidence type="ECO:0000256" key="1">
    <source>
        <dbReference type="ARBA" id="ARBA00004141"/>
    </source>
</evidence>
<feature type="transmembrane region" description="Helical" evidence="5">
    <location>
        <begin position="331"/>
        <end position="348"/>
    </location>
</feature>
<dbReference type="STRING" id="7739.C3Z6K6"/>
<feature type="transmembrane region" description="Helical" evidence="5">
    <location>
        <begin position="260"/>
        <end position="282"/>
    </location>
</feature>
<dbReference type="PROSITE" id="PS50850">
    <property type="entry name" value="MFS"/>
    <property type="match status" value="1"/>
</dbReference>
<dbReference type="AlphaFoldDB" id="C3Z6K6"/>
<feature type="transmembrane region" description="Helical" evidence="5">
    <location>
        <begin position="294"/>
        <end position="319"/>
    </location>
</feature>
<dbReference type="Gene3D" id="1.20.1250.20">
    <property type="entry name" value="MFS general substrate transporter like domains"/>
    <property type="match status" value="1"/>
</dbReference>
<evidence type="ECO:0000256" key="5">
    <source>
        <dbReference type="SAM" id="Phobius"/>
    </source>
</evidence>
<reference evidence="7" key="1">
    <citation type="journal article" date="2008" name="Nature">
        <title>The amphioxus genome and the evolution of the chordate karyotype.</title>
        <authorList>
            <consortium name="US DOE Joint Genome Institute (JGI-PGF)"/>
            <person name="Putnam N.H."/>
            <person name="Butts T."/>
            <person name="Ferrier D.E.K."/>
            <person name="Furlong R.F."/>
            <person name="Hellsten U."/>
            <person name="Kawashima T."/>
            <person name="Robinson-Rechavi M."/>
            <person name="Shoguchi E."/>
            <person name="Terry A."/>
            <person name="Yu J.-K."/>
            <person name="Benito-Gutierrez E.L."/>
            <person name="Dubchak I."/>
            <person name="Garcia-Fernandez J."/>
            <person name="Gibson-Brown J.J."/>
            <person name="Grigoriev I.V."/>
            <person name="Horton A.C."/>
            <person name="de Jong P.J."/>
            <person name="Jurka J."/>
            <person name="Kapitonov V.V."/>
            <person name="Kohara Y."/>
            <person name="Kuroki Y."/>
            <person name="Lindquist E."/>
            <person name="Lucas S."/>
            <person name="Osoegawa K."/>
            <person name="Pennacchio L.A."/>
            <person name="Salamov A.A."/>
            <person name="Satou Y."/>
            <person name="Sauka-Spengler T."/>
            <person name="Schmutz J."/>
            <person name="Shin-I T."/>
            <person name="Toyoda A."/>
            <person name="Bronner-Fraser M."/>
            <person name="Fujiyama A."/>
            <person name="Holland L.Z."/>
            <person name="Holland P.W.H."/>
            <person name="Satoh N."/>
            <person name="Rokhsar D.S."/>
        </authorList>
    </citation>
    <scope>NUCLEOTIDE SEQUENCE [LARGE SCALE GENOMIC DNA]</scope>
    <source>
        <strain evidence="7">S238N-H82</strain>
        <tissue evidence="7">Testes</tissue>
    </source>
</reference>
<evidence type="ECO:0000259" key="6">
    <source>
        <dbReference type="PROSITE" id="PS50850"/>
    </source>
</evidence>
<keyword evidence="2 5" id="KW-0812">Transmembrane</keyword>
<evidence type="ECO:0000256" key="3">
    <source>
        <dbReference type="ARBA" id="ARBA00022989"/>
    </source>
</evidence>
<feature type="transmembrane region" description="Helical" evidence="5">
    <location>
        <begin position="354"/>
        <end position="377"/>
    </location>
</feature>
<keyword evidence="3 5" id="KW-1133">Transmembrane helix</keyword>
<comment type="subcellular location">
    <subcellularLocation>
        <location evidence="1">Membrane</location>
        <topology evidence="1">Multi-pass membrane protein</topology>
    </subcellularLocation>
</comment>
<feature type="transmembrane region" description="Helical" evidence="5">
    <location>
        <begin position="165"/>
        <end position="185"/>
    </location>
</feature>